<dbReference type="EMBL" id="CAAKMV010000033">
    <property type="protein sequence ID" value="VIO52462.1"/>
    <property type="molecule type" value="Genomic_DNA"/>
</dbReference>
<protein>
    <submittedName>
        <fullName evidence="1">Uncharacterized protein</fullName>
    </submittedName>
</protein>
<evidence type="ECO:0000313" key="1">
    <source>
        <dbReference type="EMBL" id="VIO52462.1"/>
    </source>
</evidence>
<gene>
    <name evidence="1" type="ORF">FUG_LOCUS34915</name>
</gene>
<reference evidence="1" key="1">
    <citation type="submission" date="2019-04" db="EMBL/GenBank/DDBJ databases">
        <authorList>
            <person name="Melise S."/>
            <person name="Noan J."/>
            <person name="Okalmin O."/>
        </authorList>
    </citation>
    <scope>NUCLEOTIDE SEQUENCE</scope>
    <source>
        <strain evidence="1">FN9</strain>
    </source>
</reference>
<name>A0A4E9D764_GIBZA</name>
<sequence length="92" mass="10497">MDAYMDNLRGIIRSSKLELESIVDLNGFLTLILASDNHKQRTGCSTCHPERLEPTTFASKSTLSCRKYLLLYRDHVPVSCLRLSHSPRRECS</sequence>
<organism evidence="1">
    <name type="scientific">Gibberella zeae</name>
    <name type="common">Wheat head blight fungus</name>
    <name type="synonym">Fusarium graminearum</name>
    <dbReference type="NCBI Taxonomy" id="5518"/>
    <lineage>
        <taxon>Eukaryota</taxon>
        <taxon>Fungi</taxon>
        <taxon>Dikarya</taxon>
        <taxon>Ascomycota</taxon>
        <taxon>Pezizomycotina</taxon>
        <taxon>Sordariomycetes</taxon>
        <taxon>Hypocreomycetidae</taxon>
        <taxon>Hypocreales</taxon>
        <taxon>Nectriaceae</taxon>
        <taxon>Fusarium</taxon>
    </lineage>
</organism>
<accession>A0A4E9D764</accession>
<dbReference type="AlphaFoldDB" id="A0A4E9D764"/>
<proteinExistence type="predicted"/>